<dbReference type="AlphaFoldDB" id="A0A367FQJ3"/>
<sequence>MGYPPSATWPSYLTPDGMPPHGGPAHGTVAPMPGPYGPPSGHAAPYRPPGMPAHPPRPYGRSASGAGSTFAGCLIALLVCTAGGIVLMFVLALVAMR</sequence>
<accession>A0A367FQJ3</accession>
<dbReference type="EMBL" id="QOIL01000002">
    <property type="protein sequence ID" value="RCG32666.1"/>
    <property type="molecule type" value="Genomic_DNA"/>
</dbReference>
<keyword evidence="2" id="KW-1133">Transmembrane helix</keyword>
<dbReference type="RefSeq" id="WP_114027301.1">
    <property type="nucleotide sequence ID" value="NZ_QOIL01000002.1"/>
</dbReference>
<comment type="caution">
    <text evidence="3">The sequence shown here is derived from an EMBL/GenBank/DDBJ whole genome shotgun (WGS) entry which is preliminary data.</text>
</comment>
<evidence type="ECO:0000256" key="2">
    <source>
        <dbReference type="SAM" id="Phobius"/>
    </source>
</evidence>
<keyword evidence="2" id="KW-0812">Transmembrane</keyword>
<feature type="compositionally biased region" description="Pro residues" evidence="1">
    <location>
        <begin position="46"/>
        <end position="58"/>
    </location>
</feature>
<evidence type="ECO:0000256" key="1">
    <source>
        <dbReference type="SAM" id="MobiDB-lite"/>
    </source>
</evidence>
<evidence type="ECO:0000313" key="3">
    <source>
        <dbReference type="EMBL" id="RCG32666.1"/>
    </source>
</evidence>
<feature type="transmembrane region" description="Helical" evidence="2">
    <location>
        <begin position="69"/>
        <end position="95"/>
    </location>
</feature>
<keyword evidence="2" id="KW-0472">Membrane</keyword>
<feature type="region of interest" description="Disordered" evidence="1">
    <location>
        <begin position="1"/>
        <end position="65"/>
    </location>
</feature>
<proteinExistence type="predicted"/>
<protein>
    <submittedName>
        <fullName evidence="3">Uncharacterized protein</fullName>
    </submittedName>
</protein>
<keyword evidence="4" id="KW-1185">Reference proteome</keyword>
<gene>
    <name evidence="3" type="ORF">DQ384_04045</name>
</gene>
<reference evidence="3 4" key="1">
    <citation type="submission" date="2018-06" db="EMBL/GenBank/DDBJ databases">
        <title>Sphaerisporangium craniellae sp. nov., isolated from a marine sponge in the South China Sea.</title>
        <authorList>
            <person name="Li L."/>
        </authorList>
    </citation>
    <scope>NUCLEOTIDE SEQUENCE [LARGE SCALE GENOMIC DNA]</scope>
    <source>
        <strain evidence="3 4">CCTCC AA 208026</strain>
    </source>
</reference>
<evidence type="ECO:0000313" key="4">
    <source>
        <dbReference type="Proteomes" id="UP000253094"/>
    </source>
</evidence>
<organism evidence="3 4">
    <name type="scientific">Sphaerisporangium album</name>
    <dbReference type="NCBI Taxonomy" id="509200"/>
    <lineage>
        <taxon>Bacteria</taxon>
        <taxon>Bacillati</taxon>
        <taxon>Actinomycetota</taxon>
        <taxon>Actinomycetes</taxon>
        <taxon>Streptosporangiales</taxon>
        <taxon>Streptosporangiaceae</taxon>
        <taxon>Sphaerisporangium</taxon>
    </lineage>
</organism>
<name>A0A367FQJ3_9ACTN</name>
<dbReference type="Proteomes" id="UP000253094">
    <property type="component" value="Unassembled WGS sequence"/>
</dbReference>